<proteinExistence type="predicted"/>
<protein>
    <submittedName>
        <fullName evidence="1">Uncharacterized protein</fullName>
    </submittedName>
</protein>
<evidence type="ECO:0000313" key="2">
    <source>
        <dbReference type="Proteomes" id="UP000215335"/>
    </source>
</evidence>
<sequence>MFSRSLKTGRDFRDIIDKAKRLDEYKDIYGRFSYLQSMVTYAKLCQSGPHCATYIPIRTFGNSLAKLGIVWHNNELLRKTVLNEVFEISNTPKYVTDPTQAANVMEPAEDEDIVVLKKGVKCHANAYEDAFQITKCQTFFTLINPGIYGTDELAKRCVSTRGSADNNIRALSSIRRTIVEDEFYKFLVAKGHEQSKIDREMEKCSSYQYIAITAAWKKLYRAKTVIFPNDTTFPPVTEAATASFQSYNSHPPDPLFNSSFNVCGGATEKSPTRNNQQLSNTTLNQYQVINSNRSEAIQFTVNLQYQLNEQLDSDQVQSEFEK</sequence>
<name>A0A232EYI5_9HYME</name>
<reference evidence="1 2" key="1">
    <citation type="journal article" date="2017" name="Curr. Biol.">
        <title>The Evolution of Venom by Co-option of Single-Copy Genes.</title>
        <authorList>
            <person name="Martinson E.O."/>
            <person name="Mrinalini"/>
            <person name="Kelkar Y.D."/>
            <person name="Chang C.H."/>
            <person name="Werren J.H."/>
        </authorList>
    </citation>
    <scope>NUCLEOTIDE SEQUENCE [LARGE SCALE GENOMIC DNA]</scope>
    <source>
        <strain evidence="1 2">Alberta</strain>
        <tissue evidence="1">Whole body</tissue>
    </source>
</reference>
<keyword evidence="2" id="KW-1185">Reference proteome</keyword>
<dbReference type="Proteomes" id="UP000215335">
    <property type="component" value="Unassembled WGS sequence"/>
</dbReference>
<organism evidence="1 2">
    <name type="scientific">Trichomalopsis sarcophagae</name>
    <dbReference type="NCBI Taxonomy" id="543379"/>
    <lineage>
        <taxon>Eukaryota</taxon>
        <taxon>Metazoa</taxon>
        <taxon>Ecdysozoa</taxon>
        <taxon>Arthropoda</taxon>
        <taxon>Hexapoda</taxon>
        <taxon>Insecta</taxon>
        <taxon>Pterygota</taxon>
        <taxon>Neoptera</taxon>
        <taxon>Endopterygota</taxon>
        <taxon>Hymenoptera</taxon>
        <taxon>Apocrita</taxon>
        <taxon>Proctotrupomorpha</taxon>
        <taxon>Chalcidoidea</taxon>
        <taxon>Pteromalidae</taxon>
        <taxon>Pteromalinae</taxon>
        <taxon>Trichomalopsis</taxon>
    </lineage>
</organism>
<dbReference type="AlphaFoldDB" id="A0A232EYI5"/>
<comment type="caution">
    <text evidence="1">The sequence shown here is derived from an EMBL/GenBank/DDBJ whole genome shotgun (WGS) entry which is preliminary data.</text>
</comment>
<evidence type="ECO:0000313" key="1">
    <source>
        <dbReference type="EMBL" id="OXU23347.1"/>
    </source>
</evidence>
<dbReference type="EMBL" id="NNAY01001639">
    <property type="protein sequence ID" value="OXU23347.1"/>
    <property type="molecule type" value="Genomic_DNA"/>
</dbReference>
<gene>
    <name evidence="1" type="ORF">TSAR_000947</name>
</gene>
<accession>A0A232EYI5</accession>